<dbReference type="Proteomes" id="UP000280834">
    <property type="component" value="Unassembled WGS sequence"/>
</dbReference>
<accession>A0A3P7UEX2</accession>
<evidence type="ECO:0000313" key="1">
    <source>
        <dbReference type="EMBL" id="VDO33086.1"/>
    </source>
</evidence>
<keyword evidence="2" id="KW-1185">Reference proteome</keyword>
<protein>
    <recommendedName>
        <fullName evidence="3">Cytosol aminopeptidase domain-containing protein</fullName>
    </recommendedName>
</protein>
<name>A0A3P7UEX2_9BILA</name>
<gene>
    <name evidence="1" type="ORF">BTMF_LOCUS9765</name>
</gene>
<proteinExistence type="predicted"/>
<organism evidence="1 2">
    <name type="scientific">Brugia timori</name>
    <dbReference type="NCBI Taxonomy" id="42155"/>
    <lineage>
        <taxon>Eukaryota</taxon>
        <taxon>Metazoa</taxon>
        <taxon>Ecdysozoa</taxon>
        <taxon>Nematoda</taxon>
        <taxon>Chromadorea</taxon>
        <taxon>Rhabditida</taxon>
        <taxon>Spirurina</taxon>
        <taxon>Spiruromorpha</taxon>
        <taxon>Filarioidea</taxon>
        <taxon>Onchocercidae</taxon>
        <taxon>Brugia</taxon>
    </lineage>
</organism>
<dbReference type="EMBL" id="UZAG01017146">
    <property type="protein sequence ID" value="VDO33086.1"/>
    <property type="molecule type" value="Genomic_DNA"/>
</dbReference>
<evidence type="ECO:0000313" key="2">
    <source>
        <dbReference type="Proteomes" id="UP000280834"/>
    </source>
</evidence>
<sequence length="43" mass="4746">MDWIHFDIAFPVEHGNRATGYGPALICALLASHLDVPLLKTLQ</sequence>
<evidence type="ECO:0008006" key="3">
    <source>
        <dbReference type="Google" id="ProtNLM"/>
    </source>
</evidence>
<dbReference type="AlphaFoldDB" id="A0A3P7UEX2"/>
<dbReference type="Gene3D" id="3.40.630.10">
    <property type="entry name" value="Zn peptidases"/>
    <property type="match status" value="1"/>
</dbReference>
<reference evidence="1 2" key="1">
    <citation type="submission" date="2018-11" db="EMBL/GenBank/DDBJ databases">
        <authorList>
            <consortium name="Pathogen Informatics"/>
        </authorList>
    </citation>
    <scope>NUCLEOTIDE SEQUENCE [LARGE SCALE GENOMIC DNA]</scope>
</reference>